<dbReference type="PANTHER" id="PTHR34051:SF1">
    <property type="entry name" value="PROTEIN LOW PSII ACCUMULATION 3, CHLOROPLASTIC"/>
    <property type="match status" value="1"/>
</dbReference>
<dbReference type="Proteomes" id="UP001054889">
    <property type="component" value="Unassembled WGS sequence"/>
</dbReference>
<comment type="caution">
    <text evidence="2">The sequence shown here is derived from an EMBL/GenBank/DDBJ whole genome shotgun (WGS) entry which is preliminary data.</text>
</comment>
<evidence type="ECO:0008006" key="4">
    <source>
        <dbReference type="Google" id="ProtNLM"/>
    </source>
</evidence>
<keyword evidence="3" id="KW-1185">Reference proteome</keyword>
<dbReference type="AlphaFoldDB" id="A0AAV5E6A0"/>
<keyword evidence="1" id="KW-0472">Membrane</keyword>
<keyword evidence="1" id="KW-1133">Transmembrane helix</keyword>
<proteinExistence type="predicted"/>
<evidence type="ECO:0000313" key="2">
    <source>
        <dbReference type="EMBL" id="GJN18899.1"/>
    </source>
</evidence>
<protein>
    <recommendedName>
        <fullName evidence="4">DUF1995 domain-containing protein</fullName>
    </recommendedName>
</protein>
<feature type="transmembrane region" description="Helical" evidence="1">
    <location>
        <begin position="15"/>
        <end position="36"/>
    </location>
</feature>
<evidence type="ECO:0000256" key="1">
    <source>
        <dbReference type="SAM" id="Phobius"/>
    </source>
</evidence>
<name>A0AAV5E6A0_ELECO</name>
<organism evidence="2 3">
    <name type="scientific">Eleusine coracana subsp. coracana</name>
    <dbReference type="NCBI Taxonomy" id="191504"/>
    <lineage>
        <taxon>Eukaryota</taxon>
        <taxon>Viridiplantae</taxon>
        <taxon>Streptophyta</taxon>
        <taxon>Embryophyta</taxon>
        <taxon>Tracheophyta</taxon>
        <taxon>Spermatophyta</taxon>
        <taxon>Magnoliopsida</taxon>
        <taxon>Liliopsida</taxon>
        <taxon>Poales</taxon>
        <taxon>Poaceae</taxon>
        <taxon>PACMAD clade</taxon>
        <taxon>Chloridoideae</taxon>
        <taxon>Cynodonteae</taxon>
        <taxon>Eleusininae</taxon>
        <taxon>Eleusine</taxon>
    </lineage>
</organism>
<accession>A0AAV5E6A0</accession>
<dbReference type="EMBL" id="BQKI01000074">
    <property type="protein sequence ID" value="GJN18899.1"/>
    <property type="molecule type" value="Genomic_DNA"/>
</dbReference>
<sequence length="170" mass="18340">MVKSLGPFTALEFRFTFYICFLGLLASQLASVTLHFSTPWRCVLVAFSLLMNQQNTCQAPNRVLPTINDGNGNGGMLTLSSKNSRIGFQVRAATGDPDTRNVFDSKFPNDYTELLVQAKGAAESALKDGKQLLEIEFPTAGLQSVPGDGEGGNEMTGSIPDGLICELFCH</sequence>
<keyword evidence="1" id="KW-0812">Transmembrane</keyword>
<reference evidence="2" key="2">
    <citation type="submission" date="2021-12" db="EMBL/GenBank/DDBJ databases">
        <title>Resequencing data analysis of finger millet.</title>
        <authorList>
            <person name="Hatakeyama M."/>
            <person name="Aluri S."/>
            <person name="Balachadran M.T."/>
            <person name="Sivarajan S.R."/>
            <person name="Poveda L."/>
            <person name="Shimizu-Inatsugi R."/>
            <person name="Schlapbach R."/>
            <person name="Sreeman S.M."/>
            <person name="Shimizu K.K."/>
        </authorList>
    </citation>
    <scope>NUCLEOTIDE SEQUENCE</scope>
</reference>
<evidence type="ECO:0000313" key="3">
    <source>
        <dbReference type="Proteomes" id="UP001054889"/>
    </source>
</evidence>
<gene>
    <name evidence="2" type="primary">gb06110</name>
    <name evidence="2" type="ORF">PR202_gb06110</name>
</gene>
<reference evidence="2" key="1">
    <citation type="journal article" date="2018" name="DNA Res.">
        <title>Multiple hybrid de novo genome assembly of finger millet, an orphan allotetraploid crop.</title>
        <authorList>
            <person name="Hatakeyama M."/>
            <person name="Aluri S."/>
            <person name="Balachadran M.T."/>
            <person name="Sivarajan S.R."/>
            <person name="Patrignani A."/>
            <person name="Gruter S."/>
            <person name="Poveda L."/>
            <person name="Shimizu-Inatsugi R."/>
            <person name="Baeten J."/>
            <person name="Francoijs K.J."/>
            <person name="Nataraja K.N."/>
            <person name="Reddy Y.A.N."/>
            <person name="Phadnis S."/>
            <person name="Ravikumar R.L."/>
            <person name="Schlapbach R."/>
            <person name="Sreeman S.M."/>
            <person name="Shimizu K.K."/>
        </authorList>
    </citation>
    <scope>NUCLEOTIDE SEQUENCE</scope>
</reference>
<dbReference type="InterPro" id="IPR044687">
    <property type="entry name" value="LPA3"/>
</dbReference>
<dbReference type="PANTHER" id="PTHR34051">
    <property type="entry name" value="PROTEIN LOW PSII ACCUMULATION 3, CHLOROPLASTIC"/>
    <property type="match status" value="1"/>
</dbReference>